<gene>
    <name evidence="1" type="ORF">K431DRAFT_350583</name>
</gene>
<reference evidence="1" key="1">
    <citation type="journal article" date="2020" name="Stud. Mycol.">
        <title>101 Dothideomycetes genomes: a test case for predicting lifestyles and emergence of pathogens.</title>
        <authorList>
            <person name="Haridas S."/>
            <person name="Albert R."/>
            <person name="Binder M."/>
            <person name="Bloem J."/>
            <person name="Labutti K."/>
            <person name="Salamov A."/>
            <person name="Andreopoulos B."/>
            <person name="Baker S."/>
            <person name="Barry K."/>
            <person name="Bills G."/>
            <person name="Bluhm B."/>
            <person name="Cannon C."/>
            <person name="Castanera R."/>
            <person name="Culley D."/>
            <person name="Daum C."/>
            <person name="Ezra D."/>
            <person name="Gonzalez J."/>
            <person name="Henrissat B."/>
            <person name="Kuo A."/>
            <person name="Liang C."/>
            <person name="Lipzen A."/>
            <person name="Lutzoni F."/>
            <person name="Magnuson J."/>
            <person name="Mondo S."/>
            <person name="Nolan M."/>
            <person name="Ohm R."/>
            <person name="Pangilinan J."/>
            <person name="Park H.-J."/>
            <person name="Ramirez L."/>
            <person name="Alfaro M."/>
            <person name="Sun H."/>
            <person name="Tritt A."/>
            <person name="Yoshinaga Y."/>
            <person name="Zwiers L.-H."/>
            <person name="Turgeon B."/>
            <person name="Goodwin S."/>
            <person name="Spatafora J."/>
            <person name="Crous P."/>
            <person name="Grigoriev I."/>
        </authorList>
    </citation>
    <scope>NUCLEOTIDE SEQUENCE</scope>
    <source>
        <strain evidence="1">CBS 116435</strain>
    </source>
</reference>
<comment type="caution">
    <text evidence="1">The sequence shown here is derived from an EMBL/GenBank/DDBJ whole genome shotgun (WGS) entry which is preliminary data.</text>
</comment>
<evidence type="ECO:0000313" key="2">
    <source>
        <dbReference type="Proteomes" id="UP000799441"/>
    </source>
</evidence>
<accession>A0A9P4UHT3</accession>
<dbReference type="Proteomes" id="UP000799441">
    <property type="component" value="Unassembled WGS sequence"/>
</dbReference>
<name>A0A9P4UHT3_9PEZI</name>
<proteinExistence type="predicted"/>
<sequence>MFNYILSALGLASAANHDNDKDQGNVSMTTASCRGWSGPDPAVRLRRQDNSVVRIFGFPEEGNLLPGFIVPPIGMGNGLEPMLHLRGAVPAYVDYIMGYDWQSRLRDYQIADGHTFKNGKVILREDGEDERGSDERNHCLRMRRCGAFGIRSEVDIILDETNGRFGPRHGYAFGWPAEGGVWVLRQLPAWADELDSAPIGSHLEEDAAMDEMQQRFSIATSSFKEQDDMEGICRVIEEAGGRFYLNIGDCPEAVELGLLE</sequence>
<dbReference type="EMBL" id="MU003896">
    <property type="protein sequence ID" value="KAF2716097.1"/>
    <property type="molecule type" value="Genomic_DNA"/>
</dbReference>
<protein>
    <submittedName>
        <fullName evidence="1">Uncharacterized protein</fullName>
    </submittedName>
</protein>
<dbReference type="OrthoDB" id="3794999at2759"/>
<dbReference type="AlphaFoldDB" id="A0A9P4UHT3"/>
<organism evidence="1 2">
    <name type="scientific">Polychaeton citri CBS 116435</name>
    <dbReference type="NCBI Taxonomy" id="1314669"/>
    <lineage>
        <taxon>Eukaryota</taxon>
        <taxon>Fungi</taxon>
        <taxon>Dikarya</taxon>
        <taxon>Ascomycota</taxon>
        <taxon>Pezizomycotina</taxon>
        <taxon>Dothideomycetes</taxon>
        <taxon>Dothideomycetidae</taxon>
        <taxon>Capnodiales</taxon>
        <taxon>Capnodiaceae</taxon>
        <taxon>Polychaeton</taxon>
    </lineage>
</organism>
<evidence type="ECO:0000313" key="1">
    <source>
        <dbReference type="EMBL" id="KAF2716097.1"/>
    </source>
</evidence>
<keyword evidence="2" id="KW-1185">Reference proteome</keyword>